<dbReference type="PANTHER" id="PTHR37814:SF1">
    <property type="entry name" value="MEMBRANE PROTEIN"/>
    <property type="match status" value="1"/>
</dbReference>
<dbReference type="OrthoDB" id="4424890at2"/>
<protein>
    <recommendedName>
        <fullName evidence="4">Transporter</fullName>
    </recommendedName>
</protein>
<feature type="transmembrane region" description="Helical" evidence="1">
    <location>
        <begin position="221"/>
        <end position="241"/>
    </location>
</feature>
<dbReference type="Proteomes" id="UP000053557">
    <property type="component" value="Unassembled WGS sequence"/>
</dbReference>
<proteinExistence type="predicted"/>
<sequence>MLRSGWRQALQIAATYIGTIVGAGFASGQEVWQFFTRYQTGSMLAIGFAAFLFFVLGTYIMNLGQRLDAPSLGALLLKLLPTKVAESLQGALLALLFALTVAMLAGGGALLYEQFGVNPWIGSLATAVIALITLLFGMNGILSANSLIVPAMFLLVMIVTSHSMMNPPSATMSFPQTPDDHWHRLSLFLSALTYTGFNLGLAMPVLIPLGRVTKKKNTLRAGAFLGALGLFTMLAVMNGALAQNAGLMSREIPLLELARGLGRYIVFPFALALWAEIYSTLIANLFGLTHEIRRITGMREQTILIILLALALLFSQIGFGQIVRIGYPLFGVVSVLILTLVIFADVKMRLRSS</sequence>
<dbReference type="RefSeq" id="WP_067712832.1">
    <property type="nucleotide sequence ID" value="NZ_LPVJ01000009.1"/>
</dbReference>
<organism evidence="2 3">
    <name type="scientific">Ferroacidibacillus organovorans</name>
    <dbReference type="NCBI Taxonomy" id="1765683"/>
    <lineage>
        <taxon>Bacteria</taxon>
        <taxon>Bacillati</taxon>
        <taxon>Bacillota</taxon>
        <taxon>Bacilli</taxon>
        <taxon>Bacillales</taxon>
        <taxon>Alicyclobacillaceae</taxon>
        <taxon>Ferroacidibacillus</taxon>
    </lineage>
</organism>
<feature type="transmembrane region" description="Helical" evidence="1">
    <location>
        <begin position="117"/>
        <end position="137"/>
    </location>
</feature>
<dbReference type="AlphaFoldDB" id="A0A101XSW5"/>
<evidence type="ECO:0000313" key="3">
    <source>
        <dbReference type="Proteomes" id="UP000053557"/>
    </source>
</evidence>
<accession>A0A101XSW5</accession>
<feature type="transmembrane region" description="Helical" evidence="1">
    <location>
        <begin position="38"/>
        <end position="61"/>
    </location>
</feature>
<evidence type="ECO:0008006" key="4">
    <source>
        <dbReference type="Google" id="ProtNLM"/>
    </source>
</evidence>
<name>A0A101XSW5_9BACL</name>
<feature type="transmembrane region" description="Helical" evidence="1">
    <location>
        <begin position="325"/>
        <end position="344"/>
    </location>
</feature>
<keyword evidence="1" id="KW-0472">Membrane</keyword>
<evidence type="ECO:0000256" key="1">
    <source>
        <dbReference type="SAM" id="Phobius"/>
    </source>
</evidence>
<feature type="transmembrane region" description="Helical" evidence="1">
    <location>
        <begin position="91"/>
        <end position="111"/>
    </location>
</feature>
<dbReference type="InterPro" id="IPR038728">
    <property type="entry name" value="YkvI-like"/>
</dbReference>
<keyword evidence="1" id="KW-0812">Transmembrane</keyword>
<evidence type="ECO:0000313" key="2">
    <source>
        <dbReference type="EMBL" id="KUO96851.1"/>
    </source>
</evidence>
<gene>
    <name evidence="2" type="ORF">ATW55_08565</name>
</gene>
<feature type="transmembrane region" description="Helical" evidence="1">
    <location>
        <begin position="261"/>
        <end position="281"/>
    </location>
</feature>
<dbReference type="PANTHER" id="PTHR37814">
    <property type="entry name" value="CONSERVED MEMBRANE PROTEIN"/>
    <property type="match status" value="1"/>
</dbReference>
<reference evidence="2 3" key="1">
    <citation type="submission" date="2015-12" db="EMBL/GenBank/DDBJ databases">
        <title>Draft genome sequence of Acidibacillus ferrooxidans ITV001, isolated from a chalcopyrite acid mine drainage site in Brazil.</title>
        <authorList>
            <person name="Dall'Agnol H."/>
            <person name="Nancucheo I."/>
            <person name="Johnson B."/>
            <person name="Oliveira R."/>
            <person name="Leite L."/>
            <person name="Pylro V."/>
            <person name="Nunes G.L."/>
            <person name="Tzotzos G."/>
            <person name="Fernandes G.R."/>
            <person name="Dutra J."/>
            <person name="Orellana S.C."/>
            <person name="Oliveira G."/>
        </authorList>
    </citation>
    <scope>NUCLEOTIDE SEQUENCE [LARGE SCALE GENOMIC DNA]</scope>
    <source>
        <strain evidence="3">ITV01</strain>
    </source>
</reference>
<feature type="transmembrane region" description="Helical" evidence="1">
    <location>
        <begin position="185"/>
        <end position="209"/>
    </location>
</feature>
<keyword evidence="1" id="KW-1133">Transmembrane helix</keyword>
<comment type="caution">
    <text evidence="2">The sequence shown here is derived from an EMBL/GenBank/DDBJ whole genome shotgun (WGS) entry which is preliminary data.</text>
</comment>
<dbReference type="EMBL" id="LPVJ01000009">
    <property type="protein sequence ID" value="KUO96851.1"/>
    <property type="molecule type" value="Genomic_DNA"/>
</dbReference>
<keyword evidence="3" id="KW-1185">Reference proteome</keyword>
<feature type="transmembrane region" description="Helical" evidence="1">
    <location>
        <begin position="302"/>
        <end position="319"/>
    </location>
</feature>
<feature type="transmembrane region" description="Helical" evidence="1">
    <location>
        <begin position="144"/>
        <end position="165"/>
    </location>
</feature>